<dbReference type="Proteomes" id="UP000290288">
    <property type="component" value="Unassembled WGS sequence"/>
</dbReference>
<evidence type="ECO:0000256" key="1">
    <source>
        <dbReference type="PROSITE-ProRule" id="PRU00267"/>
    </source>
</evidence>
<proteinExistence type="predicted"/>
<feature type="compositionally biased region" description="Polar residues" evidence="2">
    <location>
        <begin position="412"/>
        <end position="425"/>
    </location>
</feature>
<dbReference type="AlphaFoldDB" id="A0A4Q2D4S3"/>
<evidence type="ECO:0000313" key="5">
    <source>
        <dbReference type="Proteomes" id="UP000290288"/>
    </source>
</evidence>
<name>A0A4Q2D4S3_9AGAR</name>
<feature type="DNA-binding region" description="HMG box" evidence="1">
    <location>
        <begin position="100"/>
        <end position="181"/>
    </location>
</feature>
<dbReference type="STRING" id="2316362.A0A4Q2D4S3"/>
<dbReference type="PROSITE" id="PS50118">
    <property type="entry name" value="HMG_BOX_2"/>
    <property type="match status" value="1"/>
</dbReference>
<dbReference type="Pfam" id="PF09011">
    <property type="entry name" value="HMG_box_2"/>
    <property type="match status" value="1"/>
</dbReference>
<dbReference type="Gene3D" id="1.10.30.10">
    <property type="entry name" value="High mobility group box domain"/>
    <property type="match status" value="1"/>
</dbReference>
<dbReference type="GO" id="GO:0003677">
    <property type="term" value="F:DNA binding"/>
    <property type="evidence" value="ECO:0007669"/>
    <property type="project" value="UniProtKB-UniRule"/>
</dbReference>
<reference evidence="4 5" key="1">
    <citation type="submission" date="2019-01" db="EMBL/GenBank/DDBJ databases">
        <title>Draft genome sequence of Psathyrella aberdarensis IHI B618.</title>
        <authorList>
            <person name="Buettner E."/>
            <person name="Kellner H."/>
        </authorList>
    </citation>
    <scope>NUCLEOTIDE SEQUENCE [LARGE SCALE GENOMIC DNA]</scope>
    <source>
        <strain evidence="4 5">IHI B618</strain>
    </source>
</reference>
<organism evidence="4 5">
    <name type="scientific">Candolleomyces aberdarensis</name>
    <dbReference type="NCBI Taxonomy" id="2316362"/>
    <lineage>
        <taxon>Eukaryota</taxon>
        <taxon>Fungi</taxon>
        <taxon>Dikarya</taxon>
        <taxon>Basidiomycota</taxon>
        <taxon>Agaricomycotina</taxon>
        <taxon>Agaricomycetes</taxon>
        <taxon>Agaricomycetidae</taxon>
        <taxon>Agaricales</taxon>
        <taxon>Agaricineae</taxon>
        <taxon>Psathyrellaceae</taxon>
        <taxon>Candolleomyces</taxon>
    </lineage>
</organism>
<dbReference type="InterPro" id="IPR036910">
    <property type="entry name" value="HMG_box_dom_sf"/>
</dbReference>
<protein>
    <recommendedName>
        <fullName evidence="3">HMG box domain-containing protein</fullName>
    </recommendedName>
</protein>
<dbReference type="EMBL" id="SDEE01000716">
    <property type="protein sequence ID" value="RXW14350.1"/>
    <property type="molecule type" value="Genomic_DNA"/>
</dbReference>
<comment type="caution">
    <text evidence="4">The sequence shown here is derived from an EMBL/GenBank/DDBJ whole genome shotgun (WGS) entry which is preliminary data.</text>
</comment>
<dbReference type="OrthoDB" id="3033638at2759"/>
<dbReference type="InterPro" id="IPR009071">
    <property type="entry name" value="HMG_box_dom"/>
</dbReference>
<dbReference type="GO" id="GO:0005634">
    <property type="term" value="C:nucleus"/>
    <property type="evidence" value="ECO:0007669"/>
    <property type="project" value="UniProtKB-UniRule"/>
</dbReference>
<keyword evidence="1" id="KW-0539">Nucleus</keyword>
<sequence>MPLVSTVGLERLKARKKATKNLLRGAALRQRNRRKLTSFEKAAAKEKNAERNAKWTRALEDAKASIMKLAVELQSAFPQYSLNHCFKAITQTATLSHIKRRPNVSKWNAYLSLETQRLNEEREPGAPIIRTSEVSKELGEKWRAMTYEEQQSVTEERVAILEKAKNLKKHGRHTVQIASFNDARATIQLMQEEIMNVNARTGIEFLLFAVRSDLRQYNVPYFFRTSERFDDFFSVTLSKTIPDLTLQFEAWFLSGAEGVSRNYASNIIEMKKKIKRIINEKLADAVDGPVSRMSYKGFDEEITLKHGVVLKNWPLTKFCCPADITARSDLDILLRAWEGEVTYFERLSPEDYEAWCVAFHQRRQRIQAPAPDANPTDPMVSITPPDNAADQHVHPPATNDTSPTSPTPMNPQPASFLNFSTTNNGDLLIVPPKKRKVRSDAGVKRGPRKGKENQPPA</sequence>
<evidence type="ECO:0000256" key="2">
    <source>
        <dbReference type="SAM" id="MobiDB-lite"/>
    </source>
</evidence>
<keyword evidence="1" id="KW-0238">DNA-binding</keyword>
<gene>
    <name evidence="4" type="ORF">EST38_g11506</name>
</gene>
<evidence type="ECO:0000259" key="3">
    <source>
        <dbReference type="PROSITE" id="PS50118"/>
    </source>
</evidence>
<feature type="domain" description="HMG box" evidence="3">
    <location>
        <begin position="100"/>
        <end position="181"/>
    </location>
</feature>
<keyword evidence="5" id="KW-1185">Reference proteome</keyword>
<accession>A0A4Q2D4S3</accession>
<evidence type="ECO:0000313" key="4">
    <source>
        <dbReference type="EMBL" id="RXW14350.1"/>
    </source>
</evidence>
<feature type="region of interest" description="Disordered" evidence="2">
    <location>
        <begin position="368"/>
        <end position="457"/>
    </location>
</feature>